<gene>
    <name evidence="1" type="ORF">IHE45_18G023400</name>
</gene>
<proteinExistence type="predicted"/>
<keyword evidence="1" id="KW-0723">Serine/threonine-protein kinase</keyword>
<organism evidence="1 2">
    <name type="scientific">Dioscorea alata</name>
    <name type="common">Purple yam</name>
    <dbReference type="NCBI Taxonomy" id="55571"/>
    <lineage>
        <taxon>Eukaryota</taxon>
        <taxon>Viridiplantae</taxon>
        <taxon>Streptophyta</taxon>
        <taxon>Embryophyta</taxon>
        <taxon>Tracheophyta</taxon>
        <taxon>Spermatophyta</taxon>
        <taxon>Magnoliopsida</taxon>
        <taxon>Liliopsida</taxon>
        <taxon>Dioscoreales</taxon>
        <taxon>Dioscoreaceae</taxon>
        <taxon>Dioscorea</taxon>
    </lineage>
</organism>
<protein>
    <submittedName>
        <fullName evidence="1">Non-specific serine/threonine protein kinase protein</fullName>
        <ecNumber evidence="1">2.7.11.1</ecNumber>
    </submittedName>
</protein>
<reference evidence="2" key="1">
    <citation type="journal article" date="2022" name="Nat. Commun.">
        <title>Chromosome evolution and the genetic basis of agronomically important traits in greater yam.</title>
        <authorList>
            <person name="Bredeson J.V."/>
            <person name="Lyons J.B."/>
            <person name="Oniyinde I.O."/>
            <person name="Okereke N.R."/>
            <person name="Kolade O."/>
            <person name="Nnabue I."/>
            <person name="Nwadili C.O."/>
            <person name="Hribova E."/>
            <person name="Parker M."/>
            <person name="Nwogha J."/>
            <person name="Shu S."/>
            <person name="Carlson J."/>
            <person name="Kariba R."/>
            <person name="Muthemba S."/>
            <person name="Knop K."/>
            <person name="Barton G.J."/>
            <person name="Sherwood A.V."/>
            <person name="Lopez-Montes A."/>
            <person name="Asiedu R."/>
            <person name="Jamnadass R."/>
            <person name="Muchugi A."/>
            <person name="Goodstein D."/>
            <person name="Egesi C.N."/>
            <person name="Featherston J."/>
            <person name="Asfaw A."/>
            <person name="Simpson G.G."/>
            <person name="Dolezel J."/>
            <person name="Hendre P.S."/>
            <person name="Van Deynze A."/>
            <person name="Kumar P.L."/>
            <person name="Obidiegwu J.E."/>
            <person name="Bhattacharjee R."/>
            <person name="Rokhsar D.S."/>
        </authorList>
    </citation>
    <scope>NUCLEOTIDE SEQUENCE [LARGE SCALE GENOMIC DNA]</scope>
    <source>
        <strain evidence="2">cv. TDa95/00328</strain>
    </source>
</reference>
<sequence>MATILLLYLTIILIITKVIAQNTSTSFIFNGFAGVSNLTTEGTAAVTTSGVLQLTNTSINVIGRAFFPSSIPSLLPGNKTISFSTTFVFQILKSTTSSGGGHGLAFTFSPTKTTPSPGCCPYLGLFGRENNGNSSNHVFAVEFDTARGFGFFTDESHVGIDINSIVSVSSASPSYYDNTTNSNVNLDFLQGDPLQAWIDYDGVSKVLNVTLASLNVVKPSKPLISYATNLSDVFKENMYVGFSASTGTQPNSHYISGWSFRVNGEAQALDLSSLPFPQRPSTGGSSSSKLSNAAIIGITFSITIVVVASIIAVILYLRRRARLAETIEEWELDYPHRFPYKELYKATKGFKEGELLGKGGFGHVYKGVLRVTGEEVAVKRISNSSQQGVREFISEISSLGRLRHRHLVHLQGWCKRNEDLLLVYEFMPNGSLDLYLFDSHKNNMTLTWDQRYKILKGIALGLLYLHEEWEQVVVHRDIKASNVLLDSEMNGRLGDFGLARLYEHGENPHTTHVVGTLGYMAPEISRTGKATASSDVFAFGALLLEVACGRRPIEMSYPPREMILLDWVKECYLKGKMHEVVDGKLGEEFNQELEMVVKLGIVCCSSRPETRPSMRQVTKYLNGDEFLSDDWVVQLCESDSSMDLGSHHGSSNPSSTDPSTNPSTYSHGAVSSGSFLGGRLRILNTPSQAKRRIGTNVNLGSKKFKNMSRNTFGEDVSHLEMGKHMLGAKFAGNNEFPKKMKMHKPKKFSSSYGKSTILRFTTGA</sequence>
<name>A0ACB7U5V2_DIOAL</name>
<accession>A0ACB7U5V2</accession>
<comment type="caution">
    <text evidence="1">The sequence shown here is derived from an EMBL/GenBank/DDBJ whole genome shotgun (WGS) entry which is preliminary data.</text>
</comment>
<evidence type="ECO:0000313" key="2">
    <source>
        <dbReference type="Proteomes" id="UP000827976"/>
    </source>
</evidence>
<dbReference type="Proteomes" id="UP000827976">
    <property type="component" value="Chromosome 18"/>
</dbReference>
<dbReference type="EMBL" id="CM037028">
    <property type="protein sequence ID" value="KAH7655608.1"/>
    <property type="molecule type" value="Genomic_DNA"/>
</dbReference>
<dbReference type="EC" id="2.7.11.1" evidence="1"/>
<keyword evidence="2" id="KW-1185">Reference proteome</keyword>
<keyword evidence="1" id="KW-0418">Kinase</keyword>
<evidence type="ECO:0000313" key="1">
    <source>
        <dbReference type="EMBL" id="KAH7655608.1"/>
    </source>
</evidence>
<keyword evidence="1" id="KW-0808">Transferase</keyword>